<accession>A0A0B7AGQ2</accession>
<proteinExistence type="predicted"/>
<evidence type="ECO:0000313" key="1">
    <source>
        <dbReference type="EMBL" id="CEK79100.1"/>
    </source>
</evidence>
<sequence>MVYLVHVYHKLHRLCISCPNITAHTHTVWQLCKEKQQTRVSVSTTRPLFSAAYIRNAQINISL</sequence>
<gene>
    <name evidence="1" type="primary">ORF113607</name>
</gene>
<organism evidence="1">
    <name type="scientific">Arion vulgaris</name>
    <dbReference type="NCBI Taxonomy" id="1028688"/>
    <lineage>
        <taxon>Eukaryota</taxon>
        <taxon>Metazoa</taxon>
        <taxon>Spiralia</taxon>
        <taxon>Lophotrochozoa</taxon>
        <taxon>Mollusca</taxon>
        <taxon>Gastropoda</taxon>
        <taxon>Heterobranchia</taxon>
        <taxon>Euthyneura</taxon>
        <taxon>Panpulmonata</taxon>
        <taxon>Eupulmonata</taxon>
        <taxon>Stylommatophora</taxon>
        <taxon>Helicina</taxon>
        <taxon>Arionoidea</taxon>
        <taxon>Arionidae</taxon>
        <taxon>Arion</taxon>
    </lineage>
</organism>
<protein>
    <submittedName>
        <fullName evidence="1">Uncharacterized protein</fullName>
    </submittedName>
</protein>
<dbReference type="AlphaFoldDB" id="A0A0B7AGQ2"/>
<dbReference type="EMBL" id="HACG01032235">
    <property type="protein sequence ID" value="CEK79100.1"/>
    <property type="molecule type" value="Transcribed_RNA"/>
</dbReference>
<name>A0A0B7AGQ2_9EUPU</name>
<reference evidence="1" key="1">
    <citation type="submission" date="2014-12" db="EMBL/GenBank/DDBJ databases">
        <title>Insight into the proteome of Arion vulgaris.</title>
        <authorList>
            <person name="Aradska J."/>
            <person name="Bulat T."/>
            <person name="Smidak R."/>
            <person name="Sarate P."/>
            <person name="Gangsoo J."/>
            <person name="Sialana F."/>
            <person name="Bilban M."/>
            <person name="Lubec G."/>
        </authorList>
    </citation>
    <scope>NUCLEOTIDE SEQUENCE</scope>
    <source>
        <tissue evidence="1">Skin</tissue>
    </source>
</reference>